<dbReference type="EMBL" id="UYRU01051305">
    <property type="protein sequence ID" value="VDN11378.1"/>
    <property type="molecule type" value="Genomic_DNA"/>
</dbReference>
<organism evidence="2 3">
    <name type="scientific">Dibothriocephalus latus</name>
    <name type="common">Fish tapeworm</name>
    <name type="synonym">Diphyllobothrium latum</name>
    <dbReference type="NCBI Taxonomy" id="60516"/>
    <lineage>
        <taxon>Eukaryota</taxon>
        <taxon>Metazoa</taxon>
        <taxon>Spiralia</taxon>
        <taxon>Lophotrochozoa</taxon>
        <taxon>Platyhelminthes</taxon>
        <taxon>Cestoda</taxon>
        <taxon>Eucestoda</taxon>
        <taxon>Diphyllobothriidea</taxon>
        <taxon>Diphyllobothriidae</taxon>
        <taxon>Dibothriocephalus</taxon>
    </lineage>
</organism>
<proteinExistence type="predicted"/>
<sequence length="293" mass="33089">MTSRPLSTNAVSDPGATAIYQKVKSMLLEFASGQSSTSSSCITFQKIEKFIDSATSIGTQIQGFVGELNDVGRFARIKTIGSPTCLTPDYHFIFFPERVEQFQRRRRMLLKQLLVSERRGLRIRTDLRDSSTQASLDGKGDTPTTPTAVQLPNGDPRRALSSDMQAQFSSLDLPIDRLTQIIAVEQVLVQLSETRLRFEKLWSGFVKRLKSLQTVHQFELRFNRPFVAVCRFIQHSTQGCFKVTSFCPFIWSLFSLYILSPPKNDSQPFSCTGTSGFIMKYTLLARKSVRRSS</sequence>
<reference evidence="2 3" key="1">
    <citation type="submission" date="2018-11" db="EMBL/GenBank/DDBJ databases">
        <authorList>
            <consortium name="Pathogen Informatics"/>
        </authorList>
    </citation>
    <scope>NUCLEOTIDE SEQUENCE [LARGE SCALE GENOMIC DNA]</scope>
</reference>
<dbReference type="AlphaFoldDB" id="A0A3P7LN57"/>
<evidence type="ECO:0000313" key="2">
    <source>
        <dbReference type="EMBL" id="VDN11378.1"/>
    </source>
</evidence>
<name>A0A3P7LN57_DIBLA</name>
<dbReference type="OrthoDB" id="10004999at2759"/>
<feature type="region of interest" description="Disordered" evidence="1">
    <location>
        <begin position="129"/>
        <end position="153"/>
    </location>
</feature>
<accession>A0A3P7LN57</accession>
<evidence type="ECO:0000313" key="3">
    <source>
        <dbReference type="Proteomes" id="UP000281553"/>
    </source>
</evidence>
<gene>
    <name evidence="2" type="ORF">DILT_LOCUS7209</name>
</gene>
<keyword evidence="3" id="KW-1185">Reference proteome</keyword>
<protein>
    <submittedName>
        <fullName evidence="2">Uncharacterized protein</fullName>
    </submittedName>
</protein>
<evidence type="ECO:0000256" key="1">
    <source>
        <dbReference type="SAM" id="MobiDB-lite"/>
    </source>
</evidence>
<dbReference type="Proteomes" id="UP000281553">
    <property type="component" value="Unassembled WGS sequence"/>
</dbReference>